<reference evidence="2" key="1">
    <citation type="journal article" date="2019" name="Int. J. Syst. Evol. Microbiol.">
        <title>The Global Catalogue of Microorganisms (GCM) 10K type strain sequencing project: providing services to taxonomists for standard genome sequencing and annotation.</title>
        <authorList>
            <consortium name="The Broad Institute Genomics Platform"/>
            <consortium name="The Broad Institute Genome Sequencing Center for Infectious Disease"/>
            <person name="Wu L."/>
            <person name="Ma J."/>
        </authorList>
    </citation>
    <scope>NUCLEOTIDE SEQUENCE [LARGE SCALE GENOMIC DNA]</scope>
    <source>
        <strain evidence="2">JCM 18015</strain>
    </source>
</reference>
<evidence type="ECO:0000313" key="1">
    <source>
        <dbReference type="EMBL" id="GAA5077062.1"/>
    </source>
</evidence>
<organism evidence="1 2">
    <name type="scientific">[Roseibacterium] beibuensis</name>
    <dbReference type="NCBI Taxonomy" id="1193142"/>
    <lineage>
        <taxon>Bacteria</taxon>
        <taxon>Pseudomonadati</taxon>
        <taxon>Pseudomonadota</taxon>
        <taxon>Alphaproteobacteria</taxon>
        <taxon>Rhodobacterales</taxon>
        <taxon>Roseobacteraceae</taxon>
        <taxon>Roseicyclus</taxon>
    </lineage>
</organism>
<sequence>MTASFGVDMGYLLSRVCFVRQEVLPRRGTLNSTPAQMPCDGLHSASGIVVRQAAI</sequence>
<protein>
    <submittedName>
        <fullName evidence="1">Uncharacterized protein</fullName>
    </submittedName>
</protein>
<dbReference type="EMBL" id="BAABHW010000004">
    <property type="protein sequence ID" value="GAA5077062.1"/>
    <property type="molecule type" value="Genomic_DNA"/>
</dbReference>
<accession>A0ABP9LJ31</accession>
<evidence type="ECO:0000313" key="2">
    <source>
        <dbReference type="Proteomes" id="UP001499910"/>
    </source>
</evidence>
<name>A0ABP9LJ31_9RHOB</name>
<gene>
    <name evidence="1" type="ORF">GCM10023209_26900</name>
</gene>
<comment type="caution">
    <text evidence="1">The sequence shown here is derived from an EMBL/GenBank/DDBJ whole genome shotgun (WGS) entry which is preliminary data.</text>
</comment>
<proteinExistence type="predicted"/>
<keyword evidence="2" id="KW-1185">Reference proteome</keyword>
<dbReference type="Proteomes" id="UP001499910">
    <property type="component" value="Unassembled WGS sequence"/>
</dbReference>